<dbReference type="AlphaFoldDB" id="S3ZMY8"/>
<keyword evidence="6" id="KW-1185">Reference proteome</keyword>
<dbReference type="InterPro" id="IPR045851">
    <property type="entry name" value="AMP-bd_C_sf"/>
</dbReference>
<evidence type="ECO:0000256" key="1">
    <source>
        <dbReference type="ARBA" id="ARBA00006432"/>
    </source>
</evidence>
<proteinExistence type="inferred from homology"/>
<evidence type="ECO:0000259" key="4">
    <source>
        <dbReference type="Pfam" id="PF13193"/>
    </source>
</evidence>
<dbReference type="InterPro" id="IPR020845">
    <property type="entry name" value="AMP-binding_CS"/>
</dbReference>
<name>S3ZMY8_9ACTN</name>
<evidence type="ECO:0000313" key="5">
    <source>
        <dbReference type="EMBL" id="EPH39750.1"/>
    </source>
</evidence>
<sequence length="519" mass="55395">MTTQNPAAEVSSARSDFRSYVEAILDVLADDPARSLITTADGRQITAGAFRDSVHRMARELAARGIGRGTTVSLLSRNRPEVLAARYAANLLGARLVFLYDGMAPGTLAHVAESVDTELLLLDPDLADAAERLLSHTRPPHVLSLGPGPYGEDLLALSARRDAGPVPSAARPDDDWCIRHTGGTTGVPKGVRMAHGPYKDVLAFGSVFAGEPPRFLAATTLAHVAGNIADATFMAGGSVVLQHSFDAAEVLAAVERERITHLWLLPPLLYRLLDHPALGTTDLSSILRISYGGCAASPSRLRQAHEVFGPVLFGGYGQSEVGHVTVIGPDDHKDMPQEGQATVGRVIPGVEVAIHGEDGTPLPAGRVGEIRVRSGQAMTGYWEQPELTAEVLREGWIHTGDMGHLDEEGFLYIADRLKDMIIVVGGHVYTHELEDLLHTHPAVAHCAVFGARGADAGEEVHVAAVPAAGQEIALDELRDFVTRHKGTMYAPARLHLLTEIPLTPVGKPDKKQIRATLGA</sequence>
<comment type="caution">
    <text evidence="5">The sequence shown here is derived from an EMBL/GenBank/DDBJ whole genome shotgun (WGS) entry which is preliminary data.</text>
</comment>
<dbReference type="OrthoDB" id="9803968at2"/>
<dbReference type="GO" id="GO:0016405">
    <property type="term" value="F:CoA-ligase activity"/>
    <property type="evidence" value="ECO:0007669"/>
    <property type="project" value="TreeGrafter"/>
</dbReference>
<dbReference type="PROSITE" id="PS00455">
    <property type="entry name" value="AMP_BINDING"/>
    <property type="match status" value="1"/>
</dbReference>
<dbReference type="Pfam" id="PF00501">
    <property type="entry name" value="AMP-binding"/>
    <property type="match status" value="1"/>
</dbReference>
<gene>
    <name evidence="5" type="ORF">STRAU_7175</name>
</gene>
<evidence type="ECO:0000313" key="6">
    <source>
        <dbReference type="Proteomes" id="UP000014629"/>
    </source>
</evidence>
<comment type="similarity">
    <text evidence="1">Belongs to the ATP-dependent AMP-binding enzyme family.</text>
</comment>
<keyword evidence="2 5" id="KW-0436">Ligase</keyword>
<dbReference type="Pfam" id="PF13193">
    <property type="entry name" value="AMP-binding_C"/>
    <property type="match status" value="1"/>
</dbReference>
<evidence type="ECO:0000256" key="2">
    <source>
        <dbReference type="ARBA" id="ARBA00022598"/>
    </source>
</evidence>
<dbReference type="PANTHER" id="PTHR24096:SF149">
    <property type="entry name" value="AMP-BINDING DOMAIN-CONTAINING PROTEIN-RELATED"/>
    <property type="match status" value="1"/>
</dbReference>
<dbReference type="PANTHER" id="PTHR24096">
    <property type="entry name" value="LONG-CHAIN-FATTY-ACID--COA LIGASE"/>
    <property type="match status" value="1"/>
</dbReference>
<feature type="domain" description="AMP-dependent synthetase/ligase" evidence="3">
    <location>
        <begin position="39"/>
        <end position="382"/>
    </location>
</feature>
<protein>
    <submittedName>
        <fullName evidence="5">Putative Long-chain-fatty-acid--CoA ligase</fullName>
    </submittedName>
</protein>
<dbReference type="EMBL" id="AOPZ01000492">
    <property type="protein sequence ID" value="EPH39750.1"/>
    <property type="molecule type" value="Genomic_DNA"/>
</dbReference>
<dbReference type="SUPFAM" id="SSF56801">
    <property type="entry name" value="Acetyl-CoA synthetase-like"/>
    <property type="match status" value="1"/>
</dbReference>
<dbReference type="Gene3D" id="3.30.300.30">
    <property type="match status" value="1"/>
</dbReference>
<dbReference type="InterPro" id="IPR000873">
    <property type="entry name" value="AMP-dep_synth/lig_dom"/>
</dbReference>
<dbReference type="PATRIC" id="fig|1286094.4.peg.7099"/>
<reference evidence="5 6" key="1">
    <citation type="submission" date="2013-02" db="EMBL/GenBank/DDBJ databases">
        <title>Draft Genome Sequence of Streptomyces aurantiacus, Which Produces Setomimycin.</title>
        <authorList>
            <person name="Gruening B.A."/>
            <person name="Praeg A."/>
            <person name="Erxleben A."/>
            <person name="Guenther S."/>
            <person name="Mueller M."/>
        </authorList>
    </citation>
    <scope>NUCLEOTIDE SEQUENCE [LARGE SCALE GENOMIC DNA]</scope>
    <source>
        <strain evidence="5 6">JA 4570</strain>
    </source>
</reference>
<dbReference type="Gene3D" id="3.40.50.12780">
    <property type="entry name" value="N-terminal domain of ligase-like"/>
    <property type="match status" value="1"/>
</dbReference>
<organism evidence="5 6">
    <name type="scientific">Streptomyces aurantiacus JA 4570</name>
    <dbReference type="NCBI Taxonomy" id="1286094"/>
    <lineage>
        <taxon>Bacteria</taxon>
        <taxon>Bacillati</taxon>
        <taxon>Actinomycetota</taxon>
        <taxon>Actinomycetes</taxon>
        <taxon>Kitasatosporales</taxon>
        <taxon>Streptomycetaceae</taxon>
        <taxon>Streptomyces</taxon>
        <taxon>Streptomyces aurantiacus group</taxon>
    </lineage>
</organism>
<dbReference type="RefSeq" id="WP_016645281.1">
    <property type="nucleotide sequence ID" value="NZ_AOPZ01000492.1"/>
</dbReference>
<accession>S3ZMY8</accession>
<dbReference type="Proteomes" id="UP000014629">
    <property type="component" value="Unassembled WGS sequence"/>
</dbReference>
<feature type="domain" description="AMP-binding enzyme C-terminal" evidence="4">
    <location>
        <begin position="432"/>
        <end position="507"/>
    </location>
</feature>
<dbReference type="InterPro" id="IPR042099">
    <property type="entry name" value="ANL_N_sf"/>
</dbReference>
<evidence type="ECO:0000259" key="3">
    <source>
        <dbReference type="Pfam" id="PF00501"/>
    </source>
</evidence>
<dbReference type="InterPro" id="IPR025110">
    <property type="entry name" value="AMP-bd_C"/>
</dbReference>